<feature type="transmembrane region" description="Helical" evidence="13">
    <location>
        <begin position="284"/>
        <end position="302"/>
    </location>
</feature>
<keyword evidence="5" id="KW-0813">Transport</keyword>
<feature type="transmembrane region" description="Helical" evidence="13">
    <location>
        <begin position="98"/>
        <end position="116"/>
    </location>
</feature>
<dbReference type="GO" id="GO:0006811">
    <property type="term" value="P:monoatomic ion transport"/>
    <property type="evidence" value="ECO:0007669"/>
    <property type="project" value="UniProtKB-KW"/>
</dbReference>
<dbReference type="NCBIfam" id="TIGR00797">
    <property type="entry name" value="matE"/>
    <property type="match status" value="1"/>
</dbReference>
<dbReference type="RefSeq" id="WP_086273739.1">
    <property type="nucleotide sequence ID" value="NZ_NGKU01000001.1"/>
</dbReference>
<dbReference type="GO" id="GO:0015297">
    <property type="term" value="F:antiporter activity"/>
    <property type="evidence" value="ECO:0007669"/>
    <property type="project" value="UniProtKB-KW"/>
</dbReference>
<dbReference type="OrthoDB" id="9806302at2"/>
<dbReference type="EMBL" id="NGKU01000001">
    <property type="protein sequence ID" value="OTN75711.1"/>
    <property type="molecule type" value="Genomic_DNA"/>
</dbReference>
<comment type="similarity">
    <text evidence="3">Belongs to the multi antimicrobial extrusion (MATE) (TC 2.A.66.1) family.</text>
</comment>
<evidence type="ECO:0000256" key="7">
    <source>
        <dbReference type="ARBA" id="ARBA00022475"/>
    </source>
</evidence>
<evidence type="ECO:0000256" key="12">
    <source>
        <dbReference type="ARBA" id="ARBA00031636"/>
    </source>
</evidence>
<organism evidence="14 15">
    <name type="scientific">Candidatus Enterococcus testudinis</name>
    <dbReference type="NCBI Taxonomy" id="1834191"/>
    <lineage>
        <taxon>Bacteria</taxon>
        <taxon>Bacillati</taxon>
        <taxon>Bacillota</taxon>
        <taxon>Bacilli</taxon>
        <taxon>Lactobacillales</taxon>
        <taxon>Enterococcaceae</taxon>
        <taxon>Enterococcus</taxon>
    </lineage>
</organism>
<evidence type="ECO:0000256" key="3">
    <source>
        <dbReference type="ARBA" id="ARBA00010199"/>
    </source>
</evidence>
<evidence type="ECO:0000256" key="10">
    <source>
        <dbReference type="ARBA" id="ARBA00023065"/>
    </source>
</evidence>
<evidence type="ECO:0000313" key="14">
    <source>
        <dbReference type="EMBL" id="OTN75711.1"/>
    </source>
</evidence>
<comment type="caution">
    <text evidence="14">The sequence shown here is derived from an EMBL/GenBank/DDBJ whole genome shotgun (WGS) entry which is preliminary data.</text>
</comment>
<keyword evidence="11 13" id="KW-0472">Membrane</keyword>
<keyword evidence="9 13" id="KW-1133">Transmembrane helix</keyword>
<feature type="transmembrane region" description="Helical" evidence="13">
    <location>
        <begin position="168"/>
        <end position="188"/>
    </location>
</feature>
<evidence type="ECO:0000256" key="11">
    <source>
        <dbReference type="ARBA" id="ARBA00023136"/>
    </source>
</evidence>
<name>A0A242A4P8_9ENTE</name>
<sequence>MTHNQDTIPTQSLDHQLLKMAFPAMVENILETSVGFIDALLIAQIGIIAVAGIGVANALINVYLAVFIALAVGTSSLIARRIGANAIEKAREVAKQSFVLTLIVGLLFGFISIFFAAPFLRLMGADQATLAAALPFYRMVGGTAILIGTMTTFGSMLRATGDTKSPMYVGLITNVLNIGLDVVLIFGWGPFPALGVIGTAIGTIIARLVGSFLLYRKVQQSEIAFSLRGIMDLRKYTSLVRLTIPAALERLAMRMGQVLYFGLIVALGTKTYAAHSIAGSIESFVYMPAYGIATATATMIGMSIGKKNYAETKKIAFIACKYAILILTTLGIVLFVGAPTFASWFTTDQTVISQVVTALHIDAFNQPGLAISLILTAALQGLGDTKTPLYSTLFGMWGIRVIGVFILGLSFQWGIAGVWLAIGLDLYARSCFLGWRFKSTLQKRSSVS</sequence>
<evidence type="ECO:0000256" key="1">
    <source>
        <dbReference type="ARBA" id="ARBA00003408"/>
    </source>
</evidence>
<evidence type="ECO:0000256" key="4">
    <source>
        <dbReference type="ARBA" id="ARBA00020268"/>
    </source>
</evidence>
<evidence type="ECO:0000256" key="8">
    <source>
        <dbReference type="ARBA" id="ARBA00022692"/>
    </source>
</evidence>
<accession>A0A242A4P8</accession>
<evidence type="ECO:0000313" key="15">
    <source>
        <dbReference type="Proteomes" id="UP000195043"/>
    </source>
</evidence>
<feature type="transmembrane region" description="Helical" evidence="13">
    <location>
        <begin position="258"/>
        <end position="278"/>
    </location>
</feature>
<dbReference type="GO" id="GO:0005886">
    <property type="term" value="C:plasma membrane"/>
    <property type="evidence" value="ECO:0007669"/>
    <property type="project" value="UniProtKB-SubCell"/>
</dbReference>
<dbReference type="PIRSF" id="PIRSF006603">
    <property type="entry name" value="DinF"/>
    <property type="match status" value="1"/>
</dbReference>
<dbReference type="GO" id="GO:0042910">
    <property type="term" value="F:xenobiotic transmembrane transporter activity"/>
    <property type="evidence" value="ECO:0007669"/>
    <property type="project" value="InterPro"/>
</dbReference>
<feature type="transmembrane region" description="Helical" evidence="13">
    <location>
        <begin position="194"/>
        <end position="215"/>
    </location>
</feature>
<feature type="transmembrane region" description="Helical" evidence="13">
    <location>
        <begin position="322"/>
        <end position="344"/>
    </location>
</feature>
<keyword evidence="6" id="KW-0050">Antiport</keyword>
<dbReference type="PANTHER" id="PTHR43298:SF2">
    <property type="entry name" value="FMN_FAD EXPORTER YEEO-RELATED"/>
    <property type="match status" value="1"/>
</dbReference>
<dbReference type="CDD" id="cd13137">
    <property type="entry name" value="MATE_NorM_like"/>
    <property type="match status" value="1"/>
</dbReference>
<dbReference type="InterPro" id="IPR048279">
    <property type="entry name" value="MdtK-like"/>
</dbReference>
<gene>
    <name evidence="14" type="ORF">A5886_000787</name>
</gene>
<comment type="function">
    <text evidence="1">Multidrug efflux pump.</text>
</comment>
<keyword evidence="8 13" id="KW-0812">Transmembrane</keyword>
<dbReference type="AlphaFoldDB" id="A0A242A4P8"/>
<evidence type="ECO:0000256" key="5">
    <source>
        <dbReference type="ARBA" id="ARBA00022448"/>
    </source>
</evidence>
<evidence type="ECO:0000256" key="6">
    <source>
        <dbReference type="ARBA" id="ARBA00022449"/>
    </source>
</evidence>
<feature type="transmembrane region" description="Helical" evidence="13">
    <location>
        <begin position="136"/>
        <end position="156"/>
    </location>
</feature>
<dbReference type="Proteomes" id="UP000195043">
    <property type="component" value="Unassembled WGS sequence"/>
</dbReference>
<keyword evidence="7" id="KW-1003">Cell membrane</keyword>
<keyword evidence="15" id="KW-1185">Reference proteome</keyword>
<reference evidence="14 15" key="1">
    <citation type="submission" date="2017-05" db="EMBL/GenBank/DDBJ databases">
        <title>The Genome Sequence of Enterococcus sp. 8G7_MSG3316.</title>
        <authorList>
            <consortium name="The Broad Institute Genomics Platform"/>
            <consortium name="The Broad Institute Genomic Center for Infectious Diseases"/>
            <person name="Earl A."/>
            <person name="Manson A."/>
            <person name="Schwartman J."/>
            <person name="Gilmore M."/>
            <person name="Abouelleil A."/>
            <person name="Cao P."/>
            <person name="Chapman S."/>
            <person name="Cusick C."/>
            <person name="Shea T."/>
            <person name="Young S."/>
            <person name="Neafsey D."/>
            <person name="Nusbaum C."/>
            <person name="Birren B."/>
        </authorList>
    </citation>
    <scope>NUCLEOTIDE SEQUENCE [LARGE SCALE GENOMIC DNA]</scope>
    <source>
        <strain evidence="14 15">8G7_MSG3316</strain>
    </source>
</reference>
<evidence type="ECO:0000256" key="2">
    <source>
        <dbReference type="ARBA" id="ARBA00004651"/>
    </source>
</evidence>
<dbReference type="STRING" id="1834191.A5886_000787"/>
<dbReference type="InterPro" id="IPR050222">
    <property type="entry name" value="MATE_MdtK"/>
</dbReference>
<protein>
    <recommendedName>
        <fullName evidence="4">Probable multidrug resistance protein NorM</fullName>
    </recommendedName>
    <alternativeName>
        <fullName evidence="12">Multidrug-efflux transporter</fullName>
    </alternativeName>
</protein>
<feature type="transmembrane region" description="Helical" evidence="13">
    <location>
        <begin position="29"/>
        <end position="54"/>
    </location>
</feature>
<comment type="subcellular location">
    <subcellularLocation>
        <location evidence="2">Cell membrane</location>
        <topology evidence="2">Multi-pass membrane protein</topology>
    </subcellularLocation>
</comment>
<evidence type="ECO:0000256" key="9">
    <source>
        <dbReference type="ARBA" id="ARBA00022989"/>
    </source>
</evidence>
<feature type="transmembrane region" description="Helical" evidence="13">
    <location>
        <begin position="60"/>
        <end position="78"/>
    </location>
</feature>
<evidence type="ECO:0000256" key="13">
    <source>
        <dbReference type="SAM" id="Phobius"/>
    </source>
</evidence>
<dbReference type="InterPro" id="IPR002528">
    <property type="entry name" value="MATE_fam"/>
</dbReference>
<dbReference type="Pfam" id="PF01554">
    <property type="entry name" value="MatE"/>
    <property type="match status" value="2"/>
</dbReference>
<proteinExistence type="inferred from homology"/>
<dbReference type="PANTHER" id="PTHR43298">
    <property type="entry name" value="MULTIDRUG RESISTANCE PROTEIN NORM-RELATED"/>
    <property type="match status" value="1"/>
</dbReference>
<keyword evidence="10" id="KW-0406">Ion transport</keyword>